<sequence length="154" mass="17827">MPSCGGSSYTLPLHCQTETATTDKKRITMEKKTFQSENENVKDCRALGCYGITDLYSSSFHPFPTEEERWAYWARHIWFARFRPQGTKLYHKLRQLVAEKDHFVLTTNVDAQFEKSGFAPTHVFATQGDYAYLQARSGNPQTLVYNEQWVEESV</sequence>
<organism evidence="1 2">
    <name type="scientific">Segatella baroniae F0067</name>
    <dbReference type="NCBI Taxonomy" id="1115809"/>
    <lineage>
        <taxon>Bacteria</taxon>
        <taxon>Pseudomonadati</taxon>
        <taxon>Bacteroidota</taxon>
        <taxon>Bacteroidia</taxon>
        <taxon>Bacteroidales</taxon>
        <taxon>Prevotellaceae</taxon>
        <taxon>Segatella</taxon>
    </lineage>
</organism>
<comment type="caution">
    <text evidence="1">The sequence shown here is derived from an EMBL/GenBank/DDBJ whole genome shotgun (WGS) entry which is preliminary data.</text>
</comment>
<keyword evidence="2" id="KW-1185">Reference proteome</keyword>
<evidence type="ECO:0008006" key="3">
    <source>
        <dbReference type="Google" id="ProtNLM"/>
    </source>
</evidence>
<dbReference type="PATRIC" id="fig|1115809.3.peg.1793"/>
<reference evidence="1 2" key="1">
    <citation type="submission" date="2013-08" db="EMBL/GenBank/DDBJ databases">
        <authorList>
            <person name="Durkin A.S."/>
            <person name="Haft D.R."/>
            <person name="McCorrison J."/>
            <person name="Torralba M."/>
            <person name="Gillis M."/>
            <person name="Haft D.H."/>
            <person name="Methe B."/>
            <person name="Sutton G."/>
            <person name="Nelson K.E."/>
        </authorList>
    </citation>
    <scope>NUCLEOTIDE SEQUENCE [LARGE SCALE GENOMIC DNA]</scope>
    <source>
        <strain evidence="1 2">F0067</strain>
    </source>
</reference>
<dbReference type="Proteomes" id="UP000016648">
    <property type="component" value="Unassembled WGS sequence"/>
</dbReference>
<accession>U2QJM1</accession>
<dbReference type="SUPFAM" id="SSF52467">
    <property type="entry name" value="DHS-like NAD/FAD-binding domain"/>
    <property type="match status" value="1"/>
</dbReference>
<evidence type="ECO:0000313" key="2">
    <source>
        <dbReference type="Proteomes" id="UP000016648"/>
    </source>
</evidence>
<dbReference type="AlphaFoldDB" id="U2QJM1"/>
<dbReference type="EMBL" id="AWEY01000032">
    <property type="protein sequence ID" value="ERK39002.1"/>
    <property type="molecule type" value="Genomic_DNA"/>
</dbReference>
<dbReference type="InterPro" id="IPR029035">
    <property type="entry name" value="DHS-like_NAD/FAD-binding_dom"/>
</dbReference>
<gene>
    <name evidence="1" type="ORF">HMPREF9135_0785</name>
</gene>
<evidence type="ECO:0000313" key="1">
    <source>
        <dbReference type="EMBL" id="ERK39002.1"/>
    </source>
</evidence>
<protein>
    <recommendedName>
        <fullName evidence="3">Deacetylase sirtuin-type domain-containing protein</fullName>
    </recommendedName>
</protein>
<proteinExistence type="predicted"/>
<name>U2QJM1_9BACT</name>